<evidence type="ECO:0000313" key="2">
    <source>
        <dbReference type="EMBL" id="VEL14150.1"/>
    </source>
</evidence>
<keyword evidence="3" id="KW-1185">Reference proteome</keyword>
<evidence type="ECO:0008006" key="4">
    <source>
        <dbReference type="Google" id="ProtNLM"/>
    </source>
</evidence>
<reference evidence="2" key="1">
    <citation type="submission" date="2018-11" db="EMBL/GenBank/DDBJ databases">
        <authorList>
            <consortium name="Pathogen Informatics"/>
        </authorList>
    </citation>
    <scope>NUCLEOTIDE SEQUENCE</scope>
</reference>
<dbReference type="OrthoDB" id="125363at2759"/>
<dbReference type="AlphaFoldDB" id="A0A3S4ZX40"/>
<accession>A0A3S4ZX40</accession>
<evidence type="ECO:0000313" key="3">
    <source>
        <dbReference type="Proteomes" id="UP000784294"/>
    </source>
</evidence>
<name>A0A3S4ZX40_9PLAT</name>
<evidence type="ECO:0000256" key="1">
    <source>
        <dbReference type="SAM" id="MobiDB-lite"/>
    </source>
</evidence>
<feature type="region of interest" description="Disordered" evidence="1">
    <location>
        <begin position="85"/>
        <end position="134"/>
    </location>
</feature>
<proteinExistence type="predicted"/>
<organism evidence="2 3">
    <name type="scientific">Protopolystoma xenopodis</name>
    <dbReference type="NCBI Taxonomy" id="117903"/>
    <lineage>
        <taxon>Eukaryota</taxon>
        <taxon>Metazoa</taxon>
        <taxon>Spiralia</taxon>
        <taxon>Lophotrochozoa</taxon>
        <taxon>Platyhelminthes</taxon>
        <taxon>Monogenea</taxon>
        <taxon>Polyopisthocotylea</taxon>
        <taxon>Polystomatidea</taxon>
        <taxon>Polystomatidae</taxon>
        <taxon>Protopolystoma</taxon>
    </lineage>
</organism>
<comment type="caution">
    <text evidence="2">The sequence shown here is derived from an EMBL/GenBank/DDBJ whole genome shotgun (WGS) entry which is preliminary data.</text>
</comment>
<sequence>MDLKQALSRENINDMESLMNKDALLQAKINPPNATTRGGTLLRLYGRNLGQTIGDIIECYFEGESTWPESNQSVREIYGQNIEGNQGQRKVEGRKEEDQIESLTGRNAVNDWESIGPNQGQTNKQNGPEETGSHKVTGYSSYFGVPHQLVHRPEKPLRVRLNCSLEMAFFLPFKGFHCRLAFRHFINEVDWPVLGRFHLVLGGRPHRVSSAPFSLLPQRFDSVFPHVGPRAGGTLLSLMGKNLNAGNQAEVFIVLAYWSHSLHTSDQQLTLKAALHMEGDQEAKWTGNEVKPRISATFIPCYLVRSTGMPV</sequence>
<protein>
    <recommendedName>
        <fullName evidence="4">IPT/TIG domain-containing protein</fullName>
    </recommendedName>
</protein>
<dbReference type="Proteomes" id="UP000784294">
    <property type="component" value="Unassembled WGS sequence"/>
</dbReference>
<gene>
    <name evidence="2" type="ORF">PXEA_LOCUS7590</name>
</gene>
<dbReference type="EMBL" id="CAAALY010020137">
    <property type="protein sequence ID" value="VEL14150.1"/>
    <property type="molecule type" value="Genomic_DNA"/>
</dbReference>
<feature type="compositionally biased region" description="Polar residues" evidence="1">
    <location>
        <begin position="116"/>
        <end position="128"/>
    </location>
</feature>